<dbReference type="Gramene" id="KOM40337">
    <property type="protein sequence ID" value="KOM40337"/>
    <property type="gene ID" value="LR48_Vigan04g053500"/>
</dbReference>
<dbReference type="EMBL" id="CM003374">
    <property type="protein sequence ID" value="KOM40337.1"/>
    <property type="molecule type" value="Genomic_DNA"/>
</dbReference>
<name>A0A0L9UCQ0_PHAAN</name>
<accession>A0A0L9UCQ0</accession>
<evidence type="ECO:0000313" key="1">
    <source>
        <dbReference type="EMBL" id="KOM40337.1"/>
    </source>
</evidence>
<sequence length="121" mass="13791">MEKEMIMKCKRGSVEDDDDDVCEKGIGGGGFEKVMMMMMMMMVVVEKGEREWKGGEHDDCWCCVMSKKGWRKIQGSLCHPSLISKKKRVIGMCLVGRKLSGISWWQLFHAPSTLVAKEKEI</sequence>
<evidence type="ECO:0000313" key="2">
    <source>
        <dbReference type="Proteomes" id="UP000053144"/>
    </source>
</evidence>
<gene>
    <name evidence="1" type="ORF">LR48_Vigan04g053500</name>
</gene>
<dbReference type="AlphaFoldDB" id="A0A0L9UCQ0"/>
<protein>
    <submittedName>
        <fullName evidence="1">Uncharacterized protein</fullName>
    </submittedName>
</protein>
<reference evidence="2" key="1">
    <citation type="journal article" date="2015" name="Proc. Natl. Acad. Sci. U.S.A.">
        <title>Genome sequencing of adzuki bean (Vigna angularis) provides insight into high starch and low fat accumulation and domestication.</title>
        <authorList>
            <person name="Yang K."/>
            <person name="Tian Z."/>
            <person name="Chen C."/>
            <person name="Luo L."/>
            <person name="Zhao B."/>
            <person name="Wang Z."/>
            <person name="Yu L."/>
            <person name="Li Y."/>
            <person name="Sun Y."/>
            <person name="Li W."/>
            <person name="Chen Y."/>
            <person name="Li Y."/>
            <person name="Zhang Y."/>
            <person name="Ai D."/>
            <person name="Zhao J."/>
            <person name="Shang C."/>
            <person name="Ma Y."/>
            <person name="Wu B."/>
            <person name="Wang M."/>
            <person name="Gao L."/>
            <person name="Sun D."/>
            <person name="Zhang P."/>
            <person name="Guo F."/>
            <person name="Wang W."/>
            <person name="Li Y."/>
            <person name="Wang J."/>
            <person name="Varshney R.K."/>
            <person name="Wang J."/>
            <person name="Ling H.Q."/>
            <person name="Wan P."/>
        </authorList>
    </citation>
    <scope>NUCLEOTIDE SEQUENCE</scope>
    <source>
        <strain evidence="2">cv. Jingnong 6</strain>
    </source>
</reference>
<organism evidence="1 2">
    <name type="scientific">Phaseolus angularis</name>
    <name type="common">Azuki bean</name>
    <name type="synonym">Vigna angularis</name>
    <dbReference type="NCBI Taxonomy" id="3914"/>
    <lineage>
        <taxon>Eukaryota</taxon>
        <taxon>Viridiplantae</taxon>
        <taxon>Streptophyta</taxon>
        <taxon>Embryophyta</taxon>
        <taxon>Tracheophyta</taxon>
        <taxon>Spermatophyta</taxon>
        <taxon>Magnoliopsida</taxon>
        <taxon>eudicotyledons</taxon>
        <taxon>Gunneridae</taxon>
        <taxon>Pentapetalae</taxon>
        <taxon>rosids</taxon>
        <taxon>fabids</taxon>
        <taxon>Fabales</taxon>
        <taxon>Fabaceae</taxon>
        <taxon>Papilionoideae</taxon>
        <taxon>50 kb inversion clade</taxon>
        <taxon>NPAAA clade</taxon>
        <taxon>indigoferoid/millettioid clade</taxon>
        <taxon>Phaseoleae</taxon>
        <taxon>Vigna</taxon>
    </lineage>
</organism>
<proteinExistence type="predicted"/>
<dbReference type="Proteomes" id="UP000053144">
    <property type="component" value="Chromosome 4"/>
</dbReference>